<sequence length="81" mass="8827">MAMSYLIDQNGDTFDVRVVGLEDPLATAYPEMYGGEPTPQWVIDVTGIAEDLEPIKVVDFEQAYRTLQVIGRVYEAGGGGS</sequence>
<dbReference type="Proteomes" id="UP000186919">
    <property type="component" value="Unassembled WGS sequence"/>
</dbReference>
<protein>
    <submittedName>
        <fullName evidence="1">Uncharacterized protein</fullName>
    </submittedName>
</protein>
<name>A0A179VGK2_9MYCO</name>
<organism evidence="1 2">
    <name type="scientific">Mycobacteroides immunogenum</name>
    <dbReference type="NCBI Taxonomy" id="83262"/>
    <lineage>
        <taxon>Bacteria</taxon>
        <taxon>Bacillati</taxon>
        <taxon>Actinomycetota</taxon>
        <taxon>Actinomycetes</taxon>
        <taxon>Mycobacteriales</taxon>
        <taxon>Mycobacteriaceae</taxon>
        <taxon>Mycobacteroides</taxon>
    </lineage>
</organism>
<dbReference type="EMBL" id="LQYE01000001">
    <property type="protein sequence ID" value="OAT70959.1"/>
    <property type="molecule type" value="Genomic_DNA"/>
</dbReference>
<evidence type="ECO:0000313" key="2">
    <source>
        <dbReference type="Proteomes" id="UP000186919"/>
    </source>
</evidence>
<comment type="caution">
    <text evidence="1">The sequence shown here is derived from an EMBL/GenBank/DDBJ whole genome shotgun (WGS) entry which is preliminary data.</text>
</comment>
<accession>A0A179VGK2</accession>
<gene>
    <name evidence="1" type="ORF">AWB85_06735</name>
</gene>
<dbReference type="AlphaFoldDB" id="A0A179VGK2"/>
<evidence type="ECO:0000313" key="1">
    <source>
        <dbReference type="EMBL" id="OAT70959.1"/>
    </source>
</evidence>
<reference evidence="1 2" key="1">
    <citation type="submission" date="2016-01" db="EMBL/GenBank/DDBJ databases">
        <title>Mycobacterium immunogenum strain CD11_6 genome sequencing and assembly.</title>
        <authorList>
            <person name="Kaur G."/>
            <person name="Nair G.R."/>
            <person name="Mayilraj S."/>
        </authorList>
    </citation>
    <scope>NUCLEOTIDE SEQUENCE [LARGE SCALE GENOMIC DNA]</scope>
    <source>
        <strain evidence="1 2">CD11-6</strain>
    </source>
</reference>
<proteinExistence type="predicted"/>